<feature type="transmembrane region" description="Helical" evidence="12">
    <location>
        <begin position="68"/>
        <end position="91"/>
    </location>
</feature>
<dbReference type="InterPro" id="IPR005829">
    <property type="entry name" value="Sugar_transporter_CS"/>
</dbReference>
<dbReference type="PANTHER" id="PTHR48022:SF34">
    <property type="entry name" value="MAJOR FACILITATOR SUPERFAMILY (MFS) PROFILE DOMAIN-CONTAINING PROTEIN-RELATED"/>
    <property type="match status" value="1"/>
</dbReference>
<evidence type="ECO:0000256" key="1">
    <source>
        <dbReference type="ARBA" id="ARBA00004141"/>
    </source>
</evidence>
<evidence type="ECO:0000313" key="14">
    <source>
        <dbReference type="EMBL" id="RSH77273.1"/>
    </source>
</evidence>
<feature type="region of interest" description="Disordered" evidence="11">
    <location>
        <begin position="511"/>
        <end position="537"/>
    </location>
</feature>
<keyword evidence="6 12" id="KW-1133">Transmembrane helix</keyword>
<keyword evidence="7 12" id="KW-0472">Membrane</keyword>
<dbReference type="GO" id="GO:0005351">
    <property type="term" value="F:carbohydrate:proton symporter activity"/>
    <property type="evidence" value="ECO:0007669"/>
    <property type="project" value="TreeGrafter"/>
</dbReference>
<organism evidence="14 15">
    <name type="scientific">Apiotrichum porosum</name>
    <dbReference type="NCBI Taxonomy" id="105984"/>
    <lineage>
        <taxon>Eukaryota</taxon>
        <taxon>Fungi</taxon>
        <taxon>Dikarya</taxon>
        <taxon>Basidiomycota</taxon>
        <taxon>Agaricomycotina</taxon>
        <taxon>Tremellomycetes</taxon>
        <taxon>Trichosporonales</taxon>
        <taxon>Trichosporonaceae</taxon>
        <taxon>Apiotrichum</taxon>
    </lineage>
</organism>
<dbReference type="RefSeq" id="XP_028472420.1">
    <property type="nucleotide sequence ID" value="XM_028619246.1"/>
</dbReference>
<feature type="transmembrane region" description="Helical" evidence="12">
    <location>
        <begin position="282"/>
        <end position="304"/>
    </location>
</feature>
<dbReference type="PRINTS" id="PR00171">
    <property type="entry name" value="SUGRTRNSPORT"/>
</dbReference>
<evidence type="ECO:0000256" key="7">
    <source>
        <dbReference type="ARBA" id="ARBA00023136"/>
    </source>
</evidence>
<dbReference type="FunFam" id="1.20.1250.20:FF:000026">
    <property type="entry name" value="MFS quinate transporter QutD"/>
    <property type="match status" value="1"/>
</dbReference>
<feature type="transmembrane region" description="Helical" evidence="12">
    <location>
        <begin position="98"/>
        <end position="116"/>
    </location>
</feature>
<evidence type="ECO:0000256" key="4">
    <source>
        <dbReference type="ARBA" id="ARBA00022692"/>
    </source>
</evidence>
<dbReference type="Pfam" id="PF00083">
    <property type="entry name" value="Sugar_tr"/>
    <property type="match status" value="1"/>
</dbReference>
<dbReference type="InterPro" id="IPR020846">
    <property type="entry name" value="MFS_dom"/>
</dbReference>
<evidence type="ECO:0000256" key="6">
    <source>
        <dbReference type="ARBA" id="ARBA00022989"/>
    </source>
</evidence>
<keyword evidence="5" id="KW-0672">Quinate metabolism</keyword>
<proteinExistence type="inferred from homology"/>
<keyword evidence="3 10" id="KW-0813">Transport</keyword>
<dbReference type="PROSITE" id="PS00216">
    <property type="entry name" value="SUGAR_TRANSPORT_1"/>
    <property type="match status" value="1"/>
</dbReference>
<gene>
    <name evidence="14" type="ORF">EHS24_003582</name>
</gene>
<evidence type="ECO:0000256" key="9">
    <source>
        <dbReference type="ARBA" id="ARBA00049119"/>
    </source>
</evidence>
<dbReference type="NCBIfam" id="TIGR00879">
    <property type="entry name" value="SP"/>
    <property type="match status" value="1"/>
</dbReference>
<dbReference type="Gene3D" id="1.20.1250.20">
    <property type="entry name" value="MFS general substrate transporter like domains"/>
    <property type="match status" value="1"/>
</dbReference>
<reference evidence="14 15" key="1">
    <citation type="submission" date="2018-11" db="EMBL/GenBank/DDBJ databases">
        <title>Genome sequence of Apiotrichum porosum DSM 27194.</title>
        <authorList>
            <person name="Aliyu H."/>
            <person name="Gorte O."/>
            <person name="Ochsenreither K."/>
        </authorList>
    </citation>
    <scope>NUCLEOTIDE SEQUENCE [LARGE SCALE GENOMIC DNA]</scope>
    <source>
        <strain evidence="14 15">DSM 27194</strain>
    </source>
</reference>
<feature type="transmembrane region" description="Helical" evidence="12">
    <location>
        <begin position="426"/>
        <end position="444"/>
    </location>
</feature>
<feature type="transmembrane region" description="Helical" evidence="12">
    <location>
        <begin position="193"/>
        <end position="214"/>
    </location>
</feature>
<comment type="caution">
    <text evidence="14">The sequence shown here is derived from an EMBL/GenBank/DDBJ whole genome shotgun (WGS) entry which is preliminary data.</text>
</comment>
<keyword evidence="4 12" id="KW-0812">Transmembrane</keyword>
<evidence type="ECO:0000256" key="2">
    <source>
        <dbReference type="ARBA" id="ARBA00010992"/>
    </source>
</evidence>
<evidence type="ECO:0000256" key="12">
    <source>
        <dbReference type="SAM" id="Phobius"/>
    </source>
</evidence>
<evidence type="ECO:0000256" key="3">
    <source>
        <dbReference type="ARBA" id="ARBA00022448"/>
    </source>
</evidence>
<dbReference type="PROSITE" id="PS50850">
    <property type="entry name" value="MFS"/>
    <property type="match status" value="1"/>
</dbReference>
<comment type="similarity">
    <text evidence="2 10">Belongs to the major facilitator superfamily. Sugar transporter (TC 2.A.1.1) family.</text>
</comment>
<dbReference type="OrthoDB" id="508119at2759"/>
<dbReference type="InterPro" id="IPR050360">
    <property type="entry name" value="MFS_Sugar_Transporters"/>
</dbReference>
<dbReference type="InterPro" id="IPR005828">
    <property type="entry name" value="MFS_sugar_transport-like"/>
</dbReference>
<feature type="transmembrane region" description="Helical" evidence="12">
    <location>
        <begin position="324"/>
        <end position="346"/>
    </location>
</feature>
<comment type="subcellular location">
    <subcellularLocation>
        <location evidence="1">Membrane</location>
        <topology evidence="1">Multi-pass membrane protein</topology>
    </subcellularLocation>
</comment>
<evidence type="ECO:0000256" key="11">
    <source>
        <dbReference type="SAM" id="MobiDB-lite"/>
    </source>
</evidence>
<accession>A0A427XET5</accession>
<protein>
    <recommendedName>
        <fullName evidence="8">Quinate transporter</fullName>
    </recommendedName>
</protein>
<feature type="transmembrane region" description="Helical" evidence="12">
    <location>
        <begin position="456"/>
        <end position="477"/>
    </location>
</feature>
<evidence type="ECO:0000259" key="13">
    <source>
        <dbReference type="PROSITE" id="PS50850"/>
    </source>
</evidence>
<sequence length="537" mass="59184">MVKLTIVEDRPTPKEVYNWKVYFYASMACWASVMIGYDSAFIGSAMALKSFKDEFNLSTQSKSESALLSANIVSCYQAGCFFGALSGYFIGYYWGRKWGLFAASMVFLVGSVLQVVSSHKTGLGIMYAGRAIAGWSVGVASNLTPIYIAEISPPAIRGRLIGLYELGWQIGAVVGFWIGYGVNQHVPYGNKQWMIPFAVQLVPGGCLAMGALTLRESPRWLASRDRFAPALKNLAHVRGLPEEHPYVQEEMYEIKSAIEHDEERAGRGVLAPMRALFTNKSYVKRLGICVMLFAMQNGTGINAINYYAPTVFASIGVTGTSSSLLTTGVFGLVKFAVAIVWLLWLVDRYGRKILLLVGALGGALSMIWIGVYIAVAKPAEHPTSTLSGGGISAIVAFYLWTCFYGPTWNGTPWVFGAETMPTFIRSATQAFIAASNWLFAFLIARFTPQMFAAMGFGVYLFFAALMLVSIPIVYFVVPETSGIPLEHMDELFAVSPRKAHAIVSERLHKQHENDTFDDKPQQEQLEKAESRDEHHIV</sequence>
<comment type="catalytic activity">
    <reaction evidence="9">
        <text>myo-inositol(out) + H(+)(out) = myo-inositol(in) + H(+)(in)</text>
        <dbReference type="Rhea" id="RHEA:60364"/>
        <dbReference type="ChEBI" id="CHEBI:15378"/>
        <dbReference type="ChEBI" id="CHEBI:17268"/>
    </reaction>
</comment>
<keyword evidence="15" id="KW-1185">Reference proteome</keyword>
<feature type="transmembrane region" description="Helical" evidence="12">
    <location>
        <begin position="161"/>
        <end position="181"/>
    </location>
</feature>
<feature type="transmembrane region" description="Helical" evidence="12">
    <location>
        <begin position="353"/>
        <end position="374"/>
    </location>
</feature>
<dbReference type="InterPro" id="IPR036259">
    <property type="entry name" value="MFS_trans_sf"/>
</dbReference>
<evidence type="ECO:0000313" key="15">
    <source>
        <dbReference type="Proteomes" id="UP000279236"/>
    </source>
</evidence>
<evidence type="ECO:0000256" key="8">
    <source>
        <dbReference type="ARBA" id="ARBA00043213"/>
    </source>
</evidence>
<dbReference type="AlphaFoldDB" id="A0A427XET5"/>
<dbReference type="GO" id="GO:0016020">
    <property type="term" value="C:membrane"/>
    <property type="evidence" value="ECO:0007669"/>
    <property type="project" value="UniProtKB-SubCell"/>
</dbReference>
<feature type="transmembrane region" description="Helical" evidence="12">
    <location>
        <begin position="128"/>
        <end position="149"/>
    </location>
</feature>
<feature type="transmembrane region" description="Helical" evidence="12">
    <location>
        <begin position="21"/>
        <end position="48"/>
    </location>
</feature>
<dbReference type="InterPro" id="IPR003663">
    <property type="entry name" value="Sugar/inositol_transpt"/>
</dbReference>
<evidence type="ECO:0000256" key="5">
    <source>
        <dbReference type="ARBA" id="ARBA00022911"/>
    </source>
</evidence>
<dbReference type="SUPFAM" id="SSF103473">
    <property type="entry name" value="MFS general substrate transporter"/>
    <property type="match status" value="1"/>
</dbReference>
<dbReference type="EMBL" id="RSCE01000017">
    <property type="protein sequence ID" value="RSH77273.1"/>
    <property type="molecule type" value="Genomic_DNA"/>
</dbReference>
<dbReference type="PANTHER" id="PTHR48022">
    <property type="entry name" value="PLASTIDIC GLUCOSE TRANSPORTER 4"/>
    <property type="match status" value="1"/>
</dbReference>
<evidence type="ECO:0000256" key="10">
    <source>
        <dbReference type="RuleBase" id="RU003346"/>
    </source>
</evidence>
<name>A0A427XET5_9TREE</name>
<dbReference type="Proteomes" id="UP000279236">
    <property type="component" value="Unassembled WGS sequence"/>
</dbReference>
<dbReference type="GeneID" id="39588125"/>
<feature type="domain" description="Major facilitator superfamily (MFS) profile" evidence="13">
    <location>
        <begin position="24"/>
        <end position="481"/>
    </location>
</feature>